<dbReference type="AlphaFoldDB" id="A0A1D1ZRT4"/>
<keyword evidence="1" id="KW-0175">Coiled coil</keyword>
<evidence type="ECO:0000256" key="1">
    <source>
        <dbReference type="SAM" id="Coils"/>
    </source>
</evidence>
<evidence type="ECO:0000256" key="2">
    <source>
        <dbReference type="SAM" id="MobiDB-lite"/>
    </source>
</evidence>
<gene>
    <name evidence="3" type="ORF">g.67037</name>
</gene>
<proteinExistence type="predicted"/>
<evidence type="ECO:0000313" key="3">
    <source>
        <dbReference type="EMBL" id="JAT69682.1"/>
    </source>
</evidence>
<feature type="region of interest" description="Disordered" evidence="2">
    <location>
        <begin position="131"/>
        <end position="161"/>
    </location>
</feature>
<accession>A0A1D1ZRT4</accession>
<feature type="region of interest" description="Disordered" evidence="2">
    <location>
        <begin position="1"/>
        <end position="90"/>
    </location>
</feature>
<protein>
    <submittedName>
        <fullName evidence="3">Uncharacterized protein</fullName>
    </submittedName>
</protein>
<reference evidence="3" key="1">
    <citation type="submission" date="2015-08" db="EMBL/GenBank/DDBJ databases">
        <authorList>
            <person name="Babu N.S."/>
            <person name="Beckwith C.J."/>
            <person name="Beseler K.G."/>
            <person name="Brison A."/>
            <person name="Carone J.V."/>
            <person name="Caskin T.P."/>
            <person name="Diamond M."/>
            <person name="Durham M.E."/>
            <person name="Foxe J.M."/>
            <person name="Go M."/>
            <person name="Henderson B.A."/>
            <person name="Jones I.B."/>
            <person name="McGettigan J.A."/>
            <person name="Micheletti S.J."/>
            <person name="Nasrallah M.E."/>
            <person name="Ortiz D."/>
            <person name="Piller C.R."/>
            <person name="Privatt S.R."/>
            <person name="Schneider S.L."/>
            <person name="Sharp S."/>
            <person name="Smith T.C."/>
            <person name="Stanton J.D."/>
            <person name="Ullery H.E."/>
            <person name="Wilson R.J."/>
            <person name="Serrano M.G."/>
            <person name="Buck G."/>
            <person name="Lee V."/>
            <person name="Wang Y."/>
            <person name="Carvalho R."/>
            <person name="Voegtly L."/>
            <person name="Shi R."/>
            <person name="Duckworth R."/>
            <person name="Johnson A."/>
            <person name="Loviza R."/>
            <person name="Walstead R."/>
            <person name="Shah Z."/>
            <person name="Kiflezghi M."/>
            <person name="Wade K."/>
            <person name="Ball S.L."/>
            <person name="Bradley K.W."/>
            <person name="Asai D.J."/>
            <person name="Bowman C.A."/>
            <person name="Russell D.A."/>
            <person name="Pope W.H."/>
            <person name="Jacobs-Sera D."/>
            <person name="Hendrix R.W."/>
            <person name="Hatfull G.F."/>
        </authorList>
    </citation>
    <scope>NUCLEOTIDE SEQUENCE</scope>
</reference>
<organism evidence="3">
    <name type="scientific">Auxenochlorella protothecoides</name>
    <name type="common">Green microalga</name>
    <name type="synonym">Chlorella protothecoides</name>
    <dbReference type="NCBI Taxonomy" id="3075"/>
    <lineage>
        <taxon>Eukaryota</taxon>
        <taxon>Viridiplantae</taxon>
        <taxon>Chlorophyta</taxon>
        <taxon>core chlorophytes</taxon>
        <taxon>Trebouxiophyceae</taxon>
        <taxon>Chlorellales</taxon>
        <taxon>Chlorellaceae</taxon>
        <taxon>Auxenochlorella</taxon>
    </lineage>
</organism>
<sequence>MSPRQASSEPEHPSSPAHSTNSWEFLREDDFQEGEAARELPLSTSVVLAGSVDGEGSDTVVPVNPEDHASTPSMDGLIAAEPEDGESGRSMVEVSPCISSLATDGAASEQASDSDSHFTNELIAAGEPEECPVTPMLSQGASPAASEAGADPEIQPVQPIPSVEPVPSAYPAPLLTRVCMAAASELVTLTRQVSSMLAALGSMGEDCARGAWASLAGLVAGLRAGLGVGMWASLPRGLGGAPLLAGDLPGHVVRSAQGVAARLRKRGAAAAAAAPEWPALVAAAGCAAACVALHRSAAANARLSARLAQREGELAELVSRIMALQRTLTRHHAVRAVPIIAHASCSWHGVATAGASL</sequence>
<name>A0A1D1ZRT4_AUXPR</name>
<dbReference type="EMBL" id="GDKF01008940">
    <property type="protein sequence ID" value="JAT69682.1"/>
    <property type="molecule type" value="Transcribed_RNA"/>
</dbReference>
<feature type="coiled-coil region" evidence="1">
    <location>
        <begin position="300"/>
        <end position="327"/>
    </location>
</feature>